<name>A0A061AN62_RHOTO</name>
<reference evidence="1" key="1">
    <citation type="journal article" date="2014" name="Genome Announc.">
        <title>Draft genome sequence of Rhodosporidium toruloides CECT1137, an oleaginous yeast of biotechnological interest.</title>
        <authorList>
            <person name="Morin N."/>
            <person name="Calcas X."/>
            <person name="Devillers H."/>
            <person name="Durrens P."/>
            <person name="Sherman D.J."/>
            <person name="Nicaud J.-M."/>
            <person name="Neuveglise C."/>
        </authorList>
    </citation>
    <scope>NUCLEOTIDE SEQUENCE</scope>
    <source>
        <strain evidence="1">CECT1137</strain>
    </source>
</reference>
<dbReference type="EMBL" id="LK052937">
    <property type="protein sequence ID" value="CDR36801.1"/>
    <property type="molecule type" value="Genomic_DNA"/>
</dbReference>
<sequence length="259" mass="28340">MHDVQPSPVSAMSIASLVPDVSCDPLVVADLLPEGLRGNMLYPYCAFFAGVVSPRPGCPPWTAELEARYQSIHPLVWHYLWTDDFIDRSAVTGLRARIAAAESQQGESRPTGEASLEDLRTALGIVRQRRSDRLGSLLALDVVRTRYIDCKLREEPNKNQAQVLADLPRSGSAPPAVAAPHSLWPIYAPPPYPGLICLWDDVNWTRYRFPDCPAETADIAPKEPRAAPSCSPAGVVTLPTSSFITSSVEVSATGLRRRR</sequence>
<evidence type="ECO:0000313" key="1">
    <source>
        <dbReference type="EMBL" id="CDR36801.1"/>
    </source>
</evidence>
<accession>A0A061AN62</accession>
<organism evidence="1">
    <name type="scientific">Rhodotorula toruloides</name>
    <name type="common">Yeast</name>
    <name type="synonym">Rhodosporidium toruloides</name>
    <dbReference type="NCBI Taxonomy" id="5286"/>
    <lineage>
        <taxon>Eukaryota</taxon>
        <taxon>Fungi</taxon>
        <taxon>Dikarya</taxon>
        <taxon>Basidiomycota</taxon>
        <taxon>Pucciniomycotina</taxon>
        <taxon>Microbotryomycetes</taxon>
        <taxon>Sporidiobolales</taxon>
        <taxon>Sporidiobolaceae</taxon>
        <taxon>Rhodotorula</taxon>
    </lineage>
</organism>
<proteinExistence type="predicted"/>
<dbReference type="AlphaFoldDB" id="A0A061AN62"/>
<gene>
    <name evidence="1" type="ORF">RHTO0S_02e07008g</name>
</gene>
<protein>
    <submittedName>
        <fullName evidence="1">RHTO0S02e07008g1_1</fullName>
    </submittedName>
</protein>